<dbReference type="Proteomes" id="UP000037392">
    <property type="component" value="Unassembled WGS sequence"/>
</dbReference>
<dbReference type="PANTHER" id="PTHR11632">
    <property type="entry name" value="SUCCINATE DEHYDROGENASE 2 FLAVOPROTEIN SUBUNIT"/>
    <property type="match status" value="1"/>
</dbReference>
<dbReference type="InterPro" id="IPR030664">
    <property type="entry name" value="SdhA/FrdA/AprA"/>
</dbReference>
<dbReference type="GO" id="GO:0050660">
    <property type="term" value="F:flavin adenine dinucleotide binding"/>
    <property type="evidence" value="ECO:0007669"/>
    <property type="project" value="TreeGrafter"/>
</dbReference>
<dbReference type="PRINTS" id="PR00368">
    <property type="entry name" value="FADPNR"/>
</dbReference>
<dbReference type="Gene3D" id="3.50.50.60">
    <property type="entry name" value="FAD/NAD(P)-binding domain"/>
    <property type="match status" value="2"/>
</dbReference>
<dbReference type="GO" id="GO:0000104">
    <property type="term" value="F:succinate dehydrogenase activity"/>
    <property type="evidence" value="ECO:0007669"/>
    <property type="project" value="TreeGrafter"/>
</dbReference>
<dbReference type="PATRIC" id="fig|742734.4.peg.5201"/>
<keyword evidence="1" id="KW-0285">Flavoprotein</keyword>
<name>A0A0J9BQ72_9FIRM</name>
<dbReference type="InterPro" id="IPR036188">
    <property type="entry name" value="FAD/NAD-bd_sf"/>
</dbReference>
<accession>A0A0J9BQ72</accession>
<dbReference type="GO" id="GO:0009055">
    <property type="term" value="F:electron transfer activity"/>
    <property type="evidence" value="ECO:0007669"/>
    <property type="project" value="TreeGrafter"/>
</dbReference>
<dbReference type="SUPFAM" id="SSF51905">
    <property type="entry name" value="FAD/NAD(P)-binding domain"/>
    <property type="match status" value="1"/>
</dbReference>
<dbReference type="InterPro" id="IPR027477">
    <property type="entry name" value="Succ_DH/fumarate_Rdtase_cat_sf"/>
</dbReference>
<dbReference type="GO" id="GO:0033765">
    <property type="term" value="F:steroid dehydrogenase activity, acting on the CH-CH group of donors"/>
    <property type="evidence" value="ECO:0007669"/>
    <property type="project" value="UniProtKB-ARBA"/>
</dbReference>
<evidence type="ECO:0000256" key="2">
    <source>
        <dbReference type="ARBA" id="ARBA00023002"/>
    </source>
</evidence>
<dbReference type="PANTHER" id="PTHR11632:SF51">
    <property type="entry name" value="SUCCINATE DEHYDROGENASE [UBIQUINONE] FLAVOPROTEIN SUBUNIT, MITOCHONDRIAL"/>
    <property type="match status" value="1"/>
</dbReference>
<evidence type="ECO:0000259" key="3">
    <source>
        <dbReference type="Pfam" id="PF00890"/>
    </source>
</evidence>
<dbReference type="EMBL" id="ADLK01000039">
    <property type="protein sequence ID" value="KMW14304.1"/>
    <property type="molecule type" value="Genomic_DNA"/>
</dbReference>
<reference evidence="4 5" key="1">
    <citation type="submission" date="2011-04" db="EMBL/GenBank/DDBJ databases">
        <title>The Genome Sequence of Clostridium citroniae WAL-19142.</title>
        <authorList>
            <consortium name="The Broad Institute Genome Sequencing Platform"/>
            <person name="Earl A."/>
            <person name="Ward D."/>
            <person name="Feldgarden M."/>
            <person name="Gevers D."/>
            <person name="Warren Y.A."/>
            <person name="Tyrrell K.L."/>
            <person name="Citron D.M."/>
            <person name="Goldstein E.J."/>
            <person name="Daigneault M."/>
            <person name="Allen-Vercoe E."/>
            <person name="Young S.K."/>
            <person name="Zeng Q."/>
            <person name="Gargeya S."/>
            <person name="Fitzgerald M."/>
            <person name="Haas B."/>
            <person name="Abouelleil A."/>
            <person name="Alvarado L."/>
            <person name="Arachchi H.M."/>
            <person name="Berlin A."/>
            <person name="Brown A."/>
            <person name="Chapman S.B."/>
            <person name="Chen Z."/>
            <person name="Dunbar C."/>
            <person name="Freedman E."/>
            <person name="Gearin G."/>
            <person name="Gellesch M."/>
            <person name="Goldberg J."/>
            <person name="Griggs A."/>
            <person name="Gujja S."/>
            <person name="Heilman E.R."/>
            <person name="Heiman D."/>
            <person name="Howarth C."/>
            <person name="Larson L."/>
            <person name="Lui A."/>
            <person name="MacDonald P.J."/>
            <person name="Mehta T."/>
            <person name="Montmayeur A."/>
            <person name="Murphy C."/>
            <person name="Neiman D."/>
            <person name="Pearson M."/>
            <person name="Priest M."/>
            <person name="Roberts A."/>
            <person name="Saif S."/>
            <person name="Shea T."/>
            <person name="Shenoy N."/>
            <person name="Sisk P."/>
            <person name="Stolte C."/>
            <person name="Sykes S."/>
            <person name="White J."/>
            <person name="Yandava C."/>
            <person name="Wortman J."/>
            <person name="Nusbaum C."/>
            <person name="Birren B."/>
        </authorList>
    </citation>
    <scope>NUCLEOTIDE SEQUENCE [LARGE SCALE GENOMIC DNA]</scope>
    <source>
        <strain evidence="4 5">WAL-19142</strain>
    </source>
</reference>
<evidence type="ECO:0000256" key="1">
    <source>
        <dbReference type="ARBA" id="ARBA00022630"/>
    </source>
</evidence>
<evidence type="ECO:0000313" key="5">
    <source>
        <dbReference type="Proteomes" id="UP000037392"/>
    </source>
</evidence>
<organism evidence="4 5">
    <name type="scientific">[Clostridium] citroniae WAL-19142</name>
    <dbReference type="NCBI Taxonomy" id="742734"/>
    <lineage>
        <taxon>Bacteria</taxon>
        <taxon>Bacillati</taxon>
        <taxon>Bacillota</taxon>
        <taxon>Clostridia</taxon>
        <taxon>Lachnospirales</taxon>
        <taxon>Lachnospiraceae</taxon>
        <taxon>Enterocloster</taxon>
    </lineage>
</organism>
<dbReference type="GO" id="GO:0005886">
    <property type="term" value="C:plasma membrane"/>
    <property type="evidence" value="ECO:0007669"/>
    <property type="project" value="TreeGrafter"/>
</dbReference>
<dbReference type="RefSeq" id="WP_048930904.1">
    <property type="nucleotide sequence ID" value="NZ_KQ235883.1"/>
</dbReference>
<keyword evidence="2" id="KW-0560">Oxidoreductase</keyword>
<feature type="domain" description="FAD-dependent oxidoreductase 2 FAD-binding" evidence="3">
    <location>
        <begin position="11"/>
        <end position="432"/>
    </location>
</feature>
<dbReference type="GeneID" id="93166677"/>
<proteinExistence type="predicted"/>
<sequence length="649" mass="72606">MNVQELIIEHIVIGSGAAGFQAALKLHQAGETDLAVITENIKAGTSRNTGSDKQTYYKLSLAGADQDSVRTMAEDLFAGGCVDGDLALCEAALSTRCFFCLADLGVPFPCTEYGEFMGYKTDHDRGRRATSAGPYTSRLMTECLENAVKRRGIRILDGLQVIRLLVREKRLYGILCLDKNNKMEVSYLIIWCRDVILATGGPAGMYHDSVYPMSQLGASGMAFEAGAIGKNLTEWQFGMASLKPRWNVSGTYMQVLPTFISTDAEGKDEKEFLLDHFETPEEMLSLIFLKGYQWPFDVDKMFGGSSLIDLLVYQETILKGRRVYLDFTRNTGGHPIRYDQLAPEAYAYLKQAGALAGTPIERLNQMNRPAIGYYGDHGVDLYQERLEIAVCAQHNNGGISTDFHWETDIHGLFAVGEVCGSHGVTRPGGTALNAGQAGAVRAAEWIRQRKLYDLRQGGWPEKDGNKQREAEHALRGDAYRFIKIPELACGTEALQDLWLKAAKRMSAYGGMIREGGQIQAALYDTRRELTEYLHLVKRPGMNQLPLFYRLRDMLISQMVYLSSMLDYCKSSGGSRGSALYTDGNGRKPDRRLPDLFKCTLDNGSHAGMIQEVICQGTECEIEWRPVRPVPEVDYFFENQWKLYRERIML</sequence>
<protein>
    <recommendedName>
        <fullName evidence="3">FAD-dependent oxidoreductase 2 FAD-binding domain-containing protein</fullName>
    </recommendedName>
</protein>
<comment type="caution">
    <text evidence="4">The sequence shown here is derived from an EMBL/GenBank/DDBJ whole genome shotgun (WGS) entry which is preliminary data.</text>
</comment>
<dbReference type="AlphaFoldDB" id="A0A0J9BQ72"/>
<dbReference type="Gene3D" id="3.90.700.10">
    <property type="entry name" value="Succinate dehydrogenase/fumarate reductase flavoprotein, catalytic domain"/>
    <property type="match status" value="1"/>
</dbReference>
<dbReference type="InterPro" id="IPR003953">
    <property type="entry name" value="FAD-dep_OxRdtase_2_FAD-bd"/>
</dbReference>
<dbReference type="OrthoDB" id="9806724at2"/>
<evidence type="ECO:0000313" key="4">
    <source>
        <dbReference type="EMBL" id="KMW14304.1"/>
    </source>
</evidence>
<gene>
    <name evidence="4" type="ORF">HMPREF9470_04855</name>
</gene>
<dbReference type="Pfam" id="PF00890">
    <property type="entry name" value="FAD_binding_2"/>
    <property type="match status" value="1"/>
</dbReference>
<dbReference type="GO" id="GO:0009061">
    <property type="term" value="P:anaerobic respiration"/>
    <property type="evidence" value="ECO:0007669"/>
    <property type="project" value="TreeGrafter"/>
</dbReference>